<keyword evidence="5" id="KW-0949">S-adenosyl-L-methionine</keyword>
<dbReference type="PANTHER" id="PTHR42933">
    <property type="entry name" value="SLR6095 PROTEIN"/>
    <property type="match status" value="1"/>
</dbReference>
<dbReference type="EMBL" id="BAAAYK010000038">
    <property type="protein sequence ID" value="GAA3355942.1"/>
    <property type="molecule type" value="Genomic_DNA"/>
</dbReference>
<evidence type="ECO:0000256" key="2">
    <source>
        <dbReference type="ARBA" id="ARBA00011900"/>
    </source>
</evidence>
<accession>A0ABP6RP89</accession>
<comment type="caution">
    <text evidence="10">The sequence shown here is derived from an EMBL/GenBank/DDBJ whole genome shotgun (WGS) entry which is preliminary data.</text>
</comment>
<comment type="similarity">
    <text evidence="1">Belongs to the N(4)/N(6)-methyltransferase family.</text>
</comment>
<dbReference type="InterPro" id="IPR051537">
    <property type="entry name" value="DNA_Adenine_Mtase"/>
</dbReference>
<protein>
    <recommendedName>
        <fullName evidence="2">site-specific DNA-methyltransferase (adenine-specific)</fullName>
        <ecNumber evidence="2">2.1.1.72</ecNumber>
    </recommendedName>
</protein>
<evidence type="ECO:0000256" key="7">
    <source>
        <dbReference type="ARBA" id="ARBA00047942"/>
    </source>
</evidence>
<dbReference type="GO" id="GO:0032259">
    <property type="term" value="P:methylation"/>
    <property type="evidence" value="ECO:0007669"/>
    <property type="project" value="UniProtKB-KW"/>
</dbReference>
<evidence type="ECO:0000256" key="4">
    <source>
        <dbReference type="ARBA" id="ARBA00022679"/>
    </source>
</evidence>
<dbReference type="Pfam" id="PF12161">
    <property type="entry name" value="HsdM_N"/>
    <property type="match status" value="1"/>
</dbReference>
<evidence type="ECO:0000313" key="10">
    <source>
        <dbReference type="EMBL" id="GAA3355942.1"/>
    </source>
</evidence>
<dbReference type="PRINTS" id="PR00507">
    <property type="entry name" value="N12N6MTFRASE"/>
</dbReference>
<keyword evidence="4" id="KW-0808">Transferase</keyword>
<feature type="domain" description="DNA methylase adenine-specific" evidence="8">
    <location>
        <begin position="135"/>
        <end position="465"/>
    </location>
</feature>
<dbReference type="GO" id="GO:0008168">
    <property type="term" value="F:methyltransferase activity"/>
    <property type="evidence" value="ECO:0007669"/>
    <property type="project" value="UniProtKB-KW"/>
</dbReference>
<evidence type="ECO:0000256" key="1">
    <source>
        <dbReference type="ARBA" id="ARBA00006594"/>
    </source>
</evidence>
<evidence type="ECO:0000313" key="11">
    <source>
        <dbReference type="Proteomes" id="UP001500483"/>
    </source>
</evidence>
<dbReference type="Gene3D" id="3.40.50.150">
    <property type="entry name" value="Vaccinia Virus protein VP39"/>
    <property type="match status" value="1"/>
</dbReference>
<dbReference type="SUPFAM" id="SSF53335">
    <property type="entry name" value="S-adenosyl-L-methionine-dependent methyltransferases"/>
    <property type="match status" value="1"/>
</dbReference>
<reference evidence="11" key="1">
    <citation type="journal article" date="2019" name="Int. J. Syst. Evol. Microbiol.">
        <title>The Global Catalogue of Microorganisms (GCM) 10K type strain sequencing project: providing services to taxonomists for standard genome sequencing and annotation.</title>
        <authorList>
            <consortium name="The Broad Institute Genomics Platform"/>
            <consortium name="The Broad Institute Genome Sequencing Center for Infectious Disease"/>
            <person name="Wu L."/>
            <person name="Ma J."/>
        </authorList>
    </citation>
    <scope>NUCLEOTIDE SEQUENCE [LARGE SCALE GENOMIC DNA]</scope>
    <source>
        <strain evidence="11">JCM 9687</strain>
    </source>
</reference>
<dbReference type="Gene3D" id="1.20.1260.30">
    <property type="match status" value="1"/>
</dbReference>
<dbReference type="Pfam" id="PF02384">
    <property type="entry name" value="N6_Mtase"/>
    <property type="match status" value="1"/>
</dbReference>
<dbReference type="InterPro" id="IPR003356">
    <property type="entry name" value="DNA_methylase_A-5"/>
</dbReference>
<dbReference type="RefSeq" id="WP_344925521.1">
    <property type="nucleotide sequence ID" value="NZ_BAAAYK010000038.1"/>
</dbReference>
<dbReference type="Proteomes" id="UP001500483">
    <property type="component" value="Unassembled WGS sequence"/>
</dbReference>
<keyword evidence="3 10" id="KW-0489">Methyltransferase</keyword>
<comment type="catalytic activity">
    <reaction evidence="7">
        <text>a 2'-deoxyadenosine in DNA + S-adenosyl-L-methionine = an N(6)-methyl-2'-deoxyadenosine in DNA + S-adenosyl-L-homocysteine + H(+)</text>
        <dbReference type="Rhea" id="RHEA:15197"/>
        <dbReference type="Rhea" id="RHEA-COMP:12418"/>
        <dbReference type="Rhea" id="RHEA-COMP:12419"/>
        <dbReference type="ChEBI" id="CHEBI:15378"/>
        <dbReference type="ChEBI" id="CHEBI:57856"/>
        <dbReference type="ChEBI" id="CHEBI:59789"/>
        <dbReference type="ChEBI" id="CHEBI:90615"/>
        <dbReference type="ChEBI" id="CHEBI:90616"/>
        <dbReference type="EC" id="2.1.1.72"/>
    </reaction>
</comment>
<evidence type="ECO:0000256" key="6">
    <source>
        <dbReference type="ARBA" id="ARBA00022747"/>
    </source>
</evidence>
<evidence type="ECO:0000259" key="9">
    <source>
        <dbReference type="Pfam" id="PF12161"/>
    </source>
</evidence>
<dbReference type="InterPro" id="IPR022749">
    <property type="entry name" value="D12N6_MeTrfase_N"/>
</dbReference>
<evidence type="ECO:0000259" key="8">
    <source>
        <dbReference type="Pfam" id="PF02384"/>
    </source>
</evidence>
<name>A0ABP6RP89_9PSEU</name>
<gene>
    <name evidence="10" type="ORF">GCM10020366_18060</name>
</gene>
<dbReference type="InterPro" id="IPR038333">
    <property type="entry name" value="T1MK-like_N_sf"/>
</dbReference>
<feature type="domain" description="N6 adenine-specific DNA methyltransferase N-terminal" evidence="9">
    <location>
        <begin position="14"/>
        <end position="54"/>
    </location>
</feature>
<dbReference type="EC" id="2.1.1.72" evidence="2"/>
<proteinExistence type="inferred from homology"/>
<keyword evidence="6" id="KW-0680">Restriction system</keyword>
<evidence type="ECO:0000256" key="3">
    <source>
        <dbReference type="ARBA" id="ARBA00022603"/>
    </source>
</evidence>
<organism evidence="10 11">
    <name type="scientific">Saccharopolyspora gregorii</name>
    <dbReference type="NCBI Taxonomy" id="33914"/>
    <lineage>
        <taxon>Bacteria</taxon>
        <taxon>Bacillati</taxon>
        <taxon>Actinomycetota</taxon>
        <taxon>Actinomycetes</taxon>
        <taxon>Pseudonocardiales</taxon>
        <taxon>Pseudonocardiaceae</taxon>
        <taxon>Saccharopolyspora</taxon>
    </lineage>
</organism>
<dbReference type="PANTHER" id="PTHR42933:SF4">
    <property type="entry name" value="TYPE I RESTRICTION ENZYME ECOKI METHYLASE SUBUNIT"/>
    <property type="match status" value="1"/>
</dbReference>
<sequence>MSTPRTDVETRRLVDKLWSYCNVLRDEGISTIDYVEQLTFLLFLKIAHEMESDGLDPQRILPASWQGRGWTELDGTTGPELQNRYETLLRDLGNQPKDTPLNLIFGKAQNKVQNPAILSKLINDLIGTQNWSGNGDVNGDAYEQLLARGAEDTKTGAGQYFTPRPLIDTIVRCMKPTPQDTITDPACGTGGFLLSAAAHIRDEENRKDPSERMDRDERLKLMQRNIWGTEIVHGTARLAAMNLLLHGIGSWDGEQVVHVGDALAEGGKNASLVLANPPFGKKSSIAVVGEDGKAAREDISYNRNDFWVTTTNKQLNFVQHIACQLAMPGRAAVIVPDNVLFEGGAGETVRRRLLKQYDVHTLLRLPTGIFYAGGVKANVLFFDLRQNLDPEQPLTSKLAVYDFRTNQHFTLKTKALRHDHLDDFAQWYTSHTDPEQRTANDRVQLFTYDELLARDKVNLDLSGWVKDDAAEDADSLLPPAVIAAEIVEDLQAALTEFAAVAEALGEPSATADGLGD</sequence>
<dbReference type="InterPro" id="IPR029063">
    <property type="entry name" value="SAM-dependent_MTases_sf"/>
</dbReference>
<keyword evidence="11" id="KW-1185">Reference proteome</keyword>
<evidence type="ECO:0000256" key="5">
    <source>
        <dbReference type="ARBA" id="ARBA00022691"/>
    </source>
</evidence>